<dbReference type="SUPFAM" id="SSF55186">
    <property type="entry name" value="ThrRS/AlaRS common domain"/>
    <property type="match status" value="1"/>
</dbReference>
<organism evidence="2 3">
    <name type="scientific">Candidatus Alectryocaccomicrobium excrementavium</name>
    <dbReference type="NCBI Taxonomy" id="2840668"/>
    <lineage>
        <taxon>Bacteria</taxon>
        <taxon>Bacillati</taxon>
        <taxon>Bacillota</taxon>
        <taxon>Clostridia</taxon>
        <taxon>Candidatus Alectryocaccomicrobium</taxon>
    </lineage>
</organism>
<dbReference type="SUPFAM" id="SSF52540">
    <property type="entry name" value="P-loop containing nucleoside triphosphate hydrolases"/>
    <property type="match status" value="1"/>
</dbReference>
<dbReference type="PANTHER" id="PTHR10285">
    <property type="entry name" value="URIDINE KINASE"/>
    <property type="match status" value="1"/>
</dbReference>
<comment type="caution">
    <text evidence="2">The sequence shown here is derived from an EMBL/GenBank/DDBJ whole genome shotgun (WGS) entry which is preliminary data.</text>
</comment>
<dbReference type="GO" id="GO:0016301">
    <property type="term" value="F:kinase activity"/>
    <property type="evidence" value="ECO:0007669"/>
    <property type="project" value="UniProtKB-KW"/>
</dbReference>
<dbReference type="EMBL" id="DVJN01000269">
    <property type="protein sequence ID" value="HIS94104.1"/>
    <property type="molecule type" value="Genomic_DNA"/>
</dbReference>
<protein>
    <submittedName>
        <fullName evidence="2">Nucleoside kinase</fullName>
    </submittedName>
</protein>
<dbReference type="AlphaFoldDB" id="A0A9D1G2Y9"/>
<evidence type="ECO:0000259" key="1">
    <source>
        <dbReference type="Pfam" id="PF00485"/>
    </source>
</evidence>
<keyword evidence="2" id="KW-0418">Kinase</keyword>
<dbReference type="Gene3D" id="3.40.50.300">
    <property type="entry name" value="P-loop containing nucleotide triphosphate hydrolases"/>
    <property type="match status" value="1"/>
</dbReference>
<dbReference type="Gene3D" id="3.30.980.10">
    <property type="entry name" value="Threonyl-trna Synthetase, Chain A, domain 2"/>
    <property type="match status" value="1"/>
</dbReference>
<dbReference type="InterPro" id="IPR018163">
    <property type="entry name" value="Thr/Ala-tRNA-synth_IIc_edit"/>
</dbReference>
<feature type="domain" description="Phosphoribulokinase/uridine kinase" evidence="1">
    <location>
        <begin position="280"/>
        <end position="477"/>
    </location>
</feature>
<reference evidence="2" key="1">
    <citation type="submission" date="2020-10" db="EMBL/GenBank/DDBJ databases">
        <authorList>
            <person name="Gilroy R."/>
        </authorList>
    </citation>
    <scope>NUCLEOTIDE SEQUENCE</scope>
    <source>
        <strain evidence="2">13766</strain>
    </source>
</reference>
<evidence type="ECO:0000313" key="3">
    <source>
        <dbReference type="Proteomes" id="UP000824140"/>
    </source>
</evidence>
<dbReference type="Proteomes" id="UP000824140">
    <property type="component" value="Unassembled WGS sequence"/>
</dbReference>
<proteinExistence type="predicted"/>
<sequence>MQFTLNGTTVTLKEGQDYRAIAETLLPGRRALAVRVNGSTLPLNAVPREGEQARLLTYADEEGRRVYERSLRFVFLCAARRVLPGVRMRVEHSIPHGIYIVPDAPVTPETVNALKREMRRLIATDLPFEKRAISREDAKELFRARGETDKVRLLHYRPYEHFQLYECDGMPEYFYGEMVPSTGYVPVFDVRLLLPGLALMLPDRADPSRASALVELPKLMRTFAESERWNGILGISNVADLNEMIEKRTLREFIRVNEELHEISLVNIAQKFLSSGARLILVAGPSSSGKTTMTHRLSILLRAMGHRPMKISLDDYYLDRDAIPVDENGERDLENPDTLDLNLLGEHLVALLQGEEIEAPQFDFVAGRRSEKTHTLRAGQDQPILIEGIHALNDRLTSQVPREMKFMIYISALTTINLDDHNRIRTTDARLLRRMVRDSLFRGTPPDETMDMWDSVRAGEEKYIFPYQECADVMFNSSLGYELAILKKYAYPMLAQIPPESRNYTLARRLVKFLNYVHTADVENEIPLNSILREFIGGCCFYQSLD</sequence>
<evidence type="ECO:0000313" key="2">
    <source>
        <dbReference type="EMBL" id="HIS94104.1"/>
    </source>
</evidence>
<name>A0A9D1G2Y9_9FIRM</name>
<dbReference type="InterPro" id="IPR006083">
    <property type="entry name" value="PRK/URK"/>
</dbReference>
<dbReference type="CDD" id="cd02028">
    <property type="entry name" value="UMPK_like"/>
    <property type="match status" value="1"/>
</dbReference>
<dbReference type="Pfam" id="PF00485">
    <property type="entry name" value="PRK"/>
    <property type="match status" value="1"/>
</dbReference>
<dbReference type="InterPro" id="IPR027417">
    <property type="entry name" value="P-loop_NTPase"/>
</dbReference>
<accession>A0A9D1G2Y9</accession>
<reference evidence="2" key="2">
    <citation type="journal article" date="2021" name="PeerJ">
        <title>Extensive microbial diversity within the chicken gut microbiome revealed by metagenomics and culture.</title>
        <authorList>
            <person name="Gilroy R."/>
            <person name="Ravi A."/>
            <person name="Getino M."/>
            <person name="Pursley I."/>
            <person name="Horton D.L."/>
            <person name="Alikhan N.F."/>
            <person name="Baker D."/>
            <person name="Gharbi K."/>
            <person name="Hall N."/>
            <person name="Watson M."/>
            <person name="Adriaenssens E.M."/>
            <person name="Foster-Nyarko E."/>
            <person name="Jarju S."/>
            <person name="Secka A."/>
            <person name="Antonio M."/>
            <person name="Oren A."/>
            <person name="Chaudhuri R.R."/>
            <person name="La Ragione R."/>
            <person name="Hildebrand F."/>
            <person name="Pallen M.J."/>
        </authorList>
    </citation>
    <scope>NUCLEOTIDE SEQUENCE</scope>
    <source>
        <strain evidence="2">13766</strain>
    </source>
</reference>
<keyword evidence="2" id="KW-0808">Transferase</keyword>
<dbReference type="GO" id="GO:0005524">
    <property type="term" value="F:ATP binding"/>
    <property type="evidence" value="ECO:0007669"/>
    <property type="project" value="InterPro"/>
</dbReference>
<gene>
    <name evidence="2" type="ORF">IAA84_13915</name>
</gene>